<keyword evidence="2" id="KW-1185">Reference proteome</keyword>
<organism evidence="1 2">
    <name type="scientific">Halomicronema hongdechloris C2206</name>
    <dbReference type="NCBI Taxonomy" id="1641165"/>
    <lineage>
        <taxon>Bacteria</taxon>
        <taxon>Bacillati</taxon>
        <taxon>Cyanobacteriota</taxon>
        <taxon>Cyanophyceae</taxon>
        <taxon>Nodosilineales</taxon>
        <taxon>Nodosilineaceae</taxon>
        <taxon>Halomicronema</taxon>
    </lineage>
</organism>
<dbReference type="AlphaFoldDB" id="A0A1Z3HRU3"/>
<dbReference type="STRING" id="1641165.XM38_09830"/>
<sequence>MDTYLRPLRTLFQQQANPENATAMKRYMRDQFAFLGIKSPQVNSLFKQFIAENGLPELSQLDSVVRALWTWPEREYQYVALSLLDKLQKHLTPEILPLLEHLIVTRSWWDTVDSIASHNVGKLLRQYPDRQAAVIDAWCRSDNIWLRRTTLLFQLGYKAETDAELLFDLIVKNADSSEFFIQKAIGWALREYSKTCPDAVKAFVEAERLPSLSRREALKWMNSKGYL</sequence>
<dbReference type="InterPro" id="IPR016024">
    <property type="entry name" value="ARM-type_fold"/>
</dbReference>
<dbReference type="CDD" id="cd07064">
    <property type="entry name" value="AlkD_like_1"/>
    <property type="match status" value="1"/>
</dbReference>
<gene>
    <name evidence="1" type="ORF">XM38_039670</name>
</gene>
<dbReference type="Proteomes" id="UP000191901">
    <property type="component" value="Chromosome"/>
</dbReference>
<dbReference type="PANTHER" id="PTHR34070">
    <property type="entry name" value="ARMADILLO-TYPE FOLD"/>
    <property type="match status" value="1"/>
</dbReference>
<name>A0A1Z3HRU3_9CYAN</name>
<protein>
    <recommendedName>
        <fullName evidence="3">DNA alkylation repair protein</fullName>
    </recommendedName>
</protein>
<evidence type="ECO:0000313" key="1">
    <source>
        <dbReference type="EMBL" id="ASC73005.1"/>
    </source>
</evidence>
<dbReference type="KEGG" id="hhg:XM38_039670"/>
<dbReference type="Pfam" id="PF08713">
    <property type="entry name" value="DNA_alkylation"/>
    <property type="match status" value="1"/>
</dbReference>
<reference evidence="1 2" key="1">
    <citation type="journal article" date="2016" name="Biochim. Biophys. Acta">
        <title>Characterization of red-shifted phycobilisomes isolated from the chlorophyll f-containing cyanobacterium Halomicronema hongdechloris.</title>
        <authorList>
            <person name="Li Y."/>
            <person name="Lin Y."/>
            <person name="Garvey C.J."/>
            <person name="Birch D."/>
            <person name="Corkery R.W."/>
            <person name="Loughlin P.C."/>
            <person name="Scheer H."/>
            <person name="Willows R.D."/>
            <person name="Chen M."/>
        </authorList>
    </citation>
    <scope>NUCLEOTIDE SEQUENCE [LARGE SCALE GENOMIC DNA]</scope>
    <source>
        <strain evidence="1 2">C2206</strain>
    </source>
</reference>
<dbReference type="PANTHER" id="PTHR34070:SF1">
    <property type="entry name" value="DNA ALKYLATION REPAIR PROTEIN"/>
    <property type="match status" value="1"/>
</dbReference>
<evidence type="ECO:0008006" key="3">
    <source>
        <dbReference type="Google" id="ProtNLM"/>
    </source>
</evidence>
<evidence type="ECO:0000313" key="2">
    <source>
        <dbReference type="Proteomes" id="UP000191901"/>
    </source>
</evidence>
<dbReference type="InterPro" id="IPR014825">
    <property type="entry name" value="DNA_alkylation"/>
</dbReference>
<dbReference type="Gene3D" id="1.25.10.90">
    <property type="match status" value="1"/>
</dbReference>
<accession>A0A1Z3HRU3</accession>
<dbReference type="RefSeq" id="WP_080808322.1">
    <property type="nucleotide sequence ID" value="NZ_CP021983.2"/>
</dbReference>
<dbReference type="OrthoDB" id="9775346at2"/>
<dbReference type="SUPFAM" id="SSF48371">
    <property type="entry name" value="ARM repeat"/>
    <property type="match status" value="1"/>
</dbReference>
<dbReference type="EMBL" id="CP021983">
    <property type="protein sequence ID" value="ASC73005.1"/>
    <property type="molecule type" value="Genomic_DNA"/>
</dbReference>
<proteinExistence type="predicted"/>